<keyword evidence="2" id="KW-1133">Transmembrane helix</keyword>
<feature type="region of interest" description="Disordered" evidence="1">
    <location>
        <begin position="172"/>
        <end position="277"/>
    </location>
</feature>
<feature type="region of interest" description="Disordered" evidence="1">
    <location>
        <begin position="107"/>
        <end position="151"/>
    </location>
</feature>
<feature type="region of interest" description="Disordered" evidence="1">
    <location>
        <begin position="311"/>
        <end position="344"/>
    </location>
</feature>
<organism evidence="3 4">
    <name type="scientific">Portunus trituberculatus</name>
    <name type="common">Swimming crab</name>
    <name type="synonym">Neptunus trituberculatus</name>
    <dbReference type="NCBI Taxonomy" id="210409"/>
    <lineage>
        <taxon>Eukaryota</taxon>
        <taxon>Metazoa</taxon>
        <taxon>Ecdysozoa</taxon>
        <taxon>Arthropoda</taxon>
        <taxon>Crustacea</taxon>
        <taxon>Multicrustacea</taxon>
        <taxon>Malacostraca</taxon>
        <taxon>Eumalacostraca</taxon>
        <taxon>Eucarida</taxon>
        <taxon>Decapoda</taxon>
        <taxon>Pleocyemata</taxon>
        <taxon>Brachyura</taxon>
        <taxon>Eubrachyura</taxon>
        <taxon>Portunoidea</taxon>
        <taxon>Portunidae</taxon>
        <taxon>Portuninae</taxon>
        <taxon>Portunus</taxon>
    </lineage>
</organism>
<comment type="caution">
    <text evidence="3">The sequence shown here is derived from an EMBL/GenBank/DDBJ whole genome shotgun (WGS) entry which is preliminary data.</text>
</comment>
<keyword evidence="2" id="KW-0812">Transmembrane</keyword>
<dbReference type="Proteomes" id="UP000324222">
    <property type="component" value="Unassembled WGS sequence"/>
</dbReference>
<dbReference type="EMBL" id="VSRR010000305">
    <property type="protein sequence ID" value="MPC13779.1"/>
    <property type="molecule type" value="Genomic_DNA"/>
</dbReference>
<keyword evidence="4" id="KW-1185">Reference proteome</keyword>
<evidence type="ECO:0000313" key="4">
    <source>
        <dbReference type="Proteomes" id="UP000324222"/>
    </source>
</evidence>
<evidence type="ECO:0000256" key="1">
    <source>
        <dbReference type="SAM" id="MobiDB-lite"/>
    </source>
</evidence>
<feature type="transmembrane region" description="Helical" evidence="2">
    <location>
        <begin position="20"/>
        <end position="46"/>
    </location>
</feature>
<evidence type="ECO:0000256" key="2">
    <source>
        <dbReference type="SAM" id="Phobius"/>
    </source>
</evidence>
<evidence type="ECO:0000313" key="3">
    <source>
        <dbReference type="EMBL" id="MPC13779.1"/>
    </source>
</evidence>
<gene>
    <name evidence="3" type="ORF">E2C01_006523</name>
</gene>
<keyword evidence="2" id="KW-0472">Membrane</keyword>
<feature type="compositionally biased region" description="Pro residues" evidence="1">
    <location>
        <begin position="130"/>
        <end position="143"/>
    </location>
</feature>
<reference evidence="3 4" key="1">
    <citation type="submission" date="2019-05" db="EMBL/GenBank/DDBJ databases">
        <title>Another draft genome of Portunus trituberculatus and its Hox gene families provides insights of decapod evolution.</title>
        <authorList>
            <person name="Jeong J.-H."/>
            <person name="Song I."/>
            <person name="Kim S."/>
            <person name="Choi T."/>
            <person name="Kim D."/>
            <person name="Ryu S."/>
            <person name="Kim W."/>
        </authorList>
    </citation>
    <scope>NUCLEOTIDE SEQUENCE [LARGE SCALE GENOMIC DNA]</scope>
    <source>
        <tissue evidence="3">Muscle</tissue>
    </source>
</reference>
<accession>A0A5B7CWI3</accession>
<protein>
    <submittedName>
        <fullName evidence="3">Uncharacterized protein</fullName>
    </submittedName>
</protein>
<proteinExistence type="predicted"/>
<name>A0A5B7CWI3_PORTR</name>
<feature type="compositionally biased region" description="Polar residues" evidence="1">
    <location>
        <begin position="108"/>
        <end position="127"/>
    </location>
</feature>
<dbReference type="AlphaFoldDB" id="A0A5B7CWI3"/>
<sequence>MDTTPSNVTNTTELGEDQCAPYVVIAMVAQLTMLIQLILLGITIYFNLTNLNPNFQIGEQKRNSGVRKKFKGIFCFPTTWCSSSSQVILIPNRHSSQDNQPSIKVDQTDAQLNDSPESQTSIAQNKEGSPMPPIPDIELPPTPSNVDEHSRYSFGCADEDHEYDYIALPINKNQQQHKPPKEQGRESKPSDNNVSERSYGTLEFMPPQAESKERKKSDNNAPKSLYDTLEFIPPQAEGKKRKKSDNNAPKLLYDTLEFMPPQAEGKERKKSDNNAPKSLYIYDTLEFMPPQAEGKESKHFDNTASKNLYDISVDKSPKAEEKENKCSNNNESENLYDELVPISK</sequence>
<feature type="compositionally biased region" description="Basic and acidic residues" evidence="1">
    <location>
        <begin position="179"/>
        <end position="189"/>
    </location>
</feature>
<feature type="compositionally biased region" description="Basic and acidic residues" evidence="1">
    <location>
        <begin position="312"/>
        <end position="325"/>
    </location>
</feature>